<comment type="similarity">
    <text evidence="2">Belongs to the cytochrome c oxidase subunit 2 family.</text>
</comment>
<dbReference type="GO" id="GO:0042773">
    <property type="term" value="P:ATP synthesis coupled electron transport"/>
    <property type="evidence" value="ECO:0007669"/>
    <property type="project" value="TreeGrafter"/>
</dbReference>
<dbReference type="PANTHER" id="PTHR22888:SF9">
    <property type="entry name" value="CYTOCHROME C OXIDASE SUBUNIT 2"/>
    <property type="match status" value="1"/>
</dbReference>
<dbReference type="Proteomes" id="UP000316181">
    <property type="component" value="Unassembled WGS sequence"/>
</dbReference>
<feature type="domain" description="Cytochrome oxidase subunit II copper A binding" evidence="18">
    <location>
        <begin position="147"/>
        <end position="304"/>
    </location>
</feature>
<dbReference type="GO" id="GO:0016020">
    <property type="term" value="C:membrane"/>
    <property type="evidence" value="ECO:0007669"/>
    <property type="project" value="UniProtKB-SubCell"/>
</dbReference>
<keyword evidence="20" id="KW-1185">Reference proteome</keyword>
<dbReference type="CDD" id="cd13919">
    <property type="entry name" value="CuRO_HCO_II_like_5"/>
    <property type="match status" value="1"/>
</dbReference>
<dbReference type="NCBIfam" id="TIGR02866">
    <property type="entry name" value="CoxB"/>
    <property type="match status" value="1"/>
</dbReference>
<dbReference type="EC" id="7.1.1.9" evidence="3"/>
<evidence type="ECO:0000256" key="5">
    <source>
        <dbReference type="ARBA" id="ARBA00022660"/>
    </source>
</evidence>
<evidence type="ECO:0000256" key="11">
    <source>
        <dbReference type="ARBA" id="ARBA00023008"/>
    </source>
</evidence>
<evidence type="ECO:0000256" key="3">
    <source>
        <dbReference type="ARBA" id="ARBA00012949"/>
    </source>
</evidence>
<evidence type="ECO:0000256" key="15">
    <source>
        <dbReference type="ARBA" id="ARBA00047816"/>
    </source>
</evidence>
<evidence type="ECO:0000256" key="16">
    <source>
        <dbReference type="SAM" id="MobiDB-lite"/>
    </source>
</evidence>
<evidence type="ECO:0000256" key="2">
    <source>
        <dbReference type="ARBA" id="ARBA00007866"/>
    </source>
</evidence>
<dbReference type="SUPFAM" id="SSF81464">
    <property type="entry name" value="Cytochrome c oxidase subunit II-like, transmembrane region"/>
    <property type="match status" value="1"/>
</dbReference>
<dbReference type="OrthoDB" id="9781261at2"/>
<protein>
    <recommendedName>
        <fullName evidence="3">cytochrome-c oxidase</fullName>
        <ecNumber evidence="3">7.1.1.9</ecNumber>
    </recommendedName>
    <alternativeName>
        <fullName evidence="14">Cytochrome aa3 subunit 2</fullName>
    </alternativeName>
</protein>
<sequence length="332" mass="36982">MSDIAGHEVKGPGLHAQTASPRRWRRSVSAIVLTVGLLAVTGCSAAEKRGYLPGYDDGQVTNHTEKITTLWVGSWISALIVGLITWGLTIWCIIVYRKRKGDNKLPTQVRYHVPLEIMYVLVPLVMIGGLYFFTVKDQLAIRDVSAKADLTVEVIGKQWSWDFNYLKEAPRGRASLDADNLVQGDFYVSGLQVDNVGALDEPLLDSDGNIVKGTDETLPTLVLPVNETVQFNIYSRDVIHSFWIPAFLDKMDMIPGRANTWQVTPTRIGTYAGKCAELCGERHSGMLFNVKVVSQEDYEKWADEQRQDHTGRLGLDLNRLQDGGNETSVEES</sequence>
<dbReference type="InterPro" id="IPR036257">
    <property type="entry name" value="Cyt_c_oxidase_su2_TM_sf"/>
</dbReference>
<keyword evidence="5" id="KW-0679">Respiratory chain</keyword>
<feature type="transmembrane region" description="Helical" evidence="17">
    <location>
        <begin position="117"/>
        <end position="135"/>
    </location>
</feature>
<feature type="compositionally biased region" description="Basic and acidic residues" evidence="16">
    <location>
        <begin position="1"/>
        <end position="10"/>
    </location>
</feature>
<evidence type="ECO:0000313" key="20">
    <source>
        <dbReference type="Proteomes" id="UP000316181"/>
    </source>
</evidence>
<evidence type="ECO:0000256" key="10">
    <source>
        <dbReference type="ARBA" id="ARBA00022989"/>
    </source>
</evidence>
<feature type="region of interest" description="Disordered" evidence="16">
    <location>
        <begin position="312"/>
        <end position="332"/>
    </location>
</feature>
<dbReference type="Gene3D" id="2.60.40.420">
    <property type="entry name" value="Cupredoxins - blue copper proteins"/>
    <property type="match status" value="1"/>
</dbReference>
<dbReference type="InterPro" id="IPR008972">
    <property type="entry name" value="Cupredoxin"/>
</dbReference>
<evidence type="ECO:0000256" key="14">
    <source>
        <dbReference type="ARBA" id="ARBA00031399"/>
    </source>
</evidence>
<keyword evidence="8" id="KW-1278">Translocase</keyword>
<evidence type="ECO:0000256" key="8">
    <source>
        <dbReference type="ARBA" id="ARBA00022967"/>
    </source>
</evidence>
<evidence type="ECO:0000256" key="9">
    <source>
        <dbReference type="ARBA" id="ARBA00022982"/>
    </source>
</evidence>
<dbReference type="PANTHER" id="PTHR22888">
    <property type="entry name" value="CYTOCHROME C OXIDASE, SUBUNIT II"/>
    <property type="match status" value="1"/>
</dbReference>
<evidence type="ECO:0000256" key="13">
    <source>
        <dbReference type="ARBA" id="ARBA00024688"/>
    </source>
</evidence>
<dbReference type="Gene3D" id="1.10.287.90">
    <property type="match status" value="1"/>
</dbReference>
<proteinExistence type="inferred from homology"/>
<dbReference type="PRINTS" id="PR01166">
    <property type="entry name" value="CYCOXIDASEII"/>
</dbReference>
<comment type="catalytic activity">
    <reaction evidence="15">
        <text>4 Fe(II)-[cytochrome c] + O2 + 8 H(+)(in) = 4 Fe(III)-[cytochrome c] + 2 H2O + 4 H(+)(out)</text>
        <dbReference type="Rhea" id="RHEA:11436"/>
        <dbReference type="Rhea" id="RHEA-COMP:10350"/>
        <dbReference type="Rhea" id="RHEA-COMP:14399"/>
        <dbReference type="ChEBI" id="CHEBI:15377"/>
        <dbReference type="ChEBI" id="CHEBI:15378"/>
        <dbReference type="ChEBI" id="CHEBI:15379"/>
        <dbReference type="ChEBI" id="CHEBI:29033"/>
        <dbReference type="ChEBI" id="CHEBI:29034"/>
        <dbReference type="EC" id="7.1.1.9"/>
    </reaction>
</comment>
<reference evidence="19 20" key="1">
    <citation type="submission" date="2019-06" db="EMBL/GenBank/DDBJ databases">
        <title>Sequencing the genomes of 1000 actinobacteria strains.</title>
        <authorList>
            <person name="Klenk H.-P."/>
        </authorList>
    </citation>
    <scope>NUCLEOTIDE SEQUENCE [LARGE SCALE GENOMIC DNA]</scope>
    <source>
        <strain evidence="19 20">DSM 10596</strain>
    </source>
</reference>
<evidence type="ECO:0000259" key="18">
    <source>
        <dbReference type="PROSITE" id="PS50857"/>
    </source>
</evidence>
<evidence type="ECO:0000256" key="17">
    <source>
        <dbReference type="SAM" id="Phobius"/>
    </source>
</evidence>
<name>A0A542SMF8_9MICO</name>
<dbReference type="EMBL" id="VFNV01000001">
    <property type="protein sequence ID" value="TQK75810.1"/>
    <property type="molecule type" value="Genomic_DNA"/>
</dbReference>
<dbReference type="GO" id="GO:0004129">
    <property type="term" value="F:cytochrome-c oxidase activity"/>
    <property type="evidence" value="ECO:0007669"/>
    <property type="project" value="UniProtKB-EC"/>
</dbReference>
<keyword evidence="11" id="KW-0186">Copper</keyword>
<keyword evidence="12 17" id="KW-0472">Membrane</keyword>
<keyword evidence="9" id="KW-0249">Electron transport</keyword>
<evidence type="ECO:0000256" key="4">
    <source>
        <dbReference type="ARBA" id="ARBA00022448"/>
    </source>
</evidence>
<evidence type="ECO:0000256" key="12">
    <source>
        <dbReference type="ARBA" id="ARBA00023136"/>
    </source>
</evidence>
<keyword evidence="6 17" id="KW-0812">Transmembrane</keyword>
<evidence type="ECO:0000256" key="6">
    <source>
        <dbReference type="ARBA" id="ARBA00022692"/>
    </source>
</evidence>
<dbReference type="GO" id="GO:0005507">
    <property type="term" value="F:copper ion binding"/>
    <property type="evidence" value="ECO:0007669"/>
    <property type="project" value="InterPro"/>
</dbReference>
<evidence type="ECO:0000256" key="7">
    <source>
        <dbReference type="ARBA" id="ARBA00022723"/>
    </source>
</evidence>
<dbReference type="SUPFAM" id="SSF49503">
    <property type="entry name" value="Cupredoxins"/>
    <property type="match status" value="1"/>
</dbReference>
<dbReference type="GO" id="GO:0016491">
    <property type="term" value="F:oxidoreductase activity"/>
    <property type="evidence" value="ECO:0007669"/>
    <property type="project" value="InterPro"/>
</dbReference>
<dbReference type="PROSITE" id="PS00078">
    <property type="entry name" value="COX2"/>
    <property type="match status" value="1"/>
</dbReference>
<keyword evidence="4" id="KW-0813">Transport</keyword>
<evidence type="ECO:0000256" key="1">
    <source>
        <dbReference type="ARBA" id="ARBA00004141"/>
    </source>
</evidence>
<comment type="caution">
    <text evidence="19">The sequence shown here is derived from an EMBL/GenBank/DDBJ whole genome shotgun (WGS) entry which is preliminary data.</text>
</comment>
<comment type="subcellular location">
    <subcellularLocation>
        <location evidence="1">Membrane</location>
        <topology evidence="1">Multi-pass membrane protein</topology>
    </subcellularLocation>
</comment>
<dbReference type="InterPro" id="IPR045187">
    <property type="entry name" value="CcO_II"/>
</dbReference>
<keyword evidence="10 17" id="KW-1133">Transmembrane helix</keyword>
<dbReference type="PROSITE" id="PS50857">
    <property type="entry name" value="COX2_CUA"/>
    <property type="match status" value="1"/>
</dbReference>
<feature type="region of interest" description="Disordered" evidence="16">
    <location>
        <begin position="1"/>
        <end position="20"/>
    </location>
</feature>
<accession>A0A542SMF8</accession>
<feature type="transmembrane region" description="Helical" evidence="17">
    <location>
        <begin position="69"/>
        <end position="96"/>
    </location>
</feature>
<dbReference type="Pfam" id="PF00116">
    <property type="entry name" value="COX2"/>
    <property type="match status" value="1"/>
</dbReference>
<dbReference type="InterPro" id="IPR002429">
    <property type="entry name" value="CcO_II-like_C"/>
</dbReference>
<gene>
    <name evidence="19" type="ORF">FB389_0445</name>
</gene>
<comment type="function">
    <text evidence="13">Subunits I and II form the functional core of the enzyme complex. Electrons originating in cytochrome c are transferred via heme a and Cu(A) to the binuclear center formed by heme a3 and Cu(B).</text>
</comment>
<organism evidence="19 20">
    <name type="scientific">Rarobacter incanus</name>
    <dbReference type="NCBI Taxonomy" id="153494"/>
    <lineage>
        <taxon>Bacteria</taxon>
        <taxon>Bacillati</taxon>
        <taxon>Actinomycetota</taxon>
        <taxon>Actinomycetes</taxon>
        <taxon>Micrococcales</taxon>
        <taxon>Rarobacteraceae</taxon>
        <taxon>Rarobacter</taxon>
    </lineage>
</organism>
<keyword evidence="7" id="KW-0479">Metal-binding</keyword>
<dbReference type="InterPro" id="IPR014222">
    <property type="entry name" value="Cyt_c_oxidase_su2"/>
</dbReference>
<evidence type="ECO:0000313" key="19">
    <source>
        <dbReference type="EMBL" id="TQK75810.1"/>
    </source>
</evidence>
<dbReference type="InterPro" id="IPR001505">
    <property type="entry name" value="Copper_CuA"/>
</dbReference>
<dbReference type="AlphaFoldDB" id="A0A542SMF8"/>